<evidence type="ECO:0000256" key="3">
    <source>
        <dbReference type="ARBA" id="ARBA00022475"/>
    </source>
</evidence>
<dbReference type="AlphaFoldDB" id="A0A437NVX4"/>
<feature type="transmembrane region" description="Helical" evidence="7">
    <location>
        <begin position="483"/>
        <end position="506"/>
    </location>
</feature>
<evidence type="ECO:0000313" key="9">
    <source>
        <dbReference type="Proteomes" id="UP000286997"/>
    </source>
</evidence>
<evidence type="ECO:0000256" key="4">
    <source>
        <dbReference type="ARBA" id="ARBA00022692"/>
    </source>
</evidence>
<evidence type="ECO:0000256" key="2">
    <source>
        <dbReference type="ARBA" id="ARBA00022448"/>
    </source>
</evidence>
<feature type="transmembrane region" description="Helical" evidence="7">
    <location>
        <begin position="99"/>
        <end position="118"/>
    </location>
</feature>
<keyword evidence="6 7" id="KW-0472">Membrane</keyword>
<sequence>MIRAPALIDRGLGHLERVVPPLPALLYAARIWAAIVLALYAAFWLQLGSAASAAVCVAILAQPQAGQALSKALYRFVGTLVGGAVAVALVALFGQDRVLMLVSFTVWLALCVFVAQYLRDSRAYAALLAGYTVAIIALAGIDAPQTAFETTVDRVAAIVLGIAAVAFVNDVLGAPTVRAALERSLGEAAAGVNRLCADLLAEDRPDLDRIAATVARIGALRSDAAALAAERGGRHRAAGARSAIAALYTQLSSCLALVETGPVAGAPADEARRLCAEIAAGPGPERLAAIADRLRRLVDDAVAGDRPVGDVAAVQRALDLANAAWFAADGRRALATGAPPLRDPPLPVHRDFPEALRAAARVALAFAATAAFLVAAGLPQAAGALTQVSAMCALSSVAPDPGRFARSVLTALPVAALLAGLTLFAVPLEADAFPVLALLLAPTVLLCGLMTLTPAVGATGSVALILTLMFLVPANPQRFDADALFMNLLVTGACCLILALTIRLVLPVTAGRHRAFAVAEARRDLAAALAGSGGDATARLSLNADRLVQFARWTTGCAAARRASLRHAVALSCLESSAARAHEQLRLLAPVEDLGDPVRGARAALTRHDAPALEAAAADLLRHGRAAEPAPRAPRAPG</sequence>
<feature type="transmembrane region" description="Helical" evidence="7">
    <location>
        <begin position="72"/>
        <end position="93"/>
    </location>
</feature>
<dbReference type="GO" id="GO:0022857">
    <property type="term" value="F:transmembrane transporter activity"/>
    <property type="evidence" value="ECO:0007669"/>
    <property type="project" value="InterPro"/>
</dbReference>
<dbReference type="PANTHER" id="PTHR30509:SF9">
    <property type="entry name" value="MULTIDRUG RESISTANCE PROTEIN MDTO"/>
    <property type="match status" value="1"/>
</dbReference>
<proteinExistence type="predicted"/>
<dbReference type="EMBL" id="SACP01000035">
    <property type="protein sequence ID" value="RVU14152.1"/>
    <property type="molecule type" value="Genomic_DNA"/>
</dbReference>
<evidence type="ECO:0000256" key="6">
    <source>
        <dbReference type="ARBA" id="ARBA00023136"/>
    </source>
</evidence>
<feature type="transmembrane region" description="Helical" evidence="7">
    <location>
        <begin position="155"/>
        <end position="174"/>
    </location>
</feature>
<feature type="transmembrane region" description="Helical" evidence="7">
    <location>
        <begin position="358"/>
        <end position="378"/>
    </location>
</feature>
<evidence type="ECO:0000313" key="8">
    <source>
        <dbReference type="EMBL" id="RVU14152.1"/>
    </source>
</evidence>
<keyword evidence="4 7" id="KW-0812">Transmembrane</keyword>
<evidence type="ECO:0000256" key="7">
    <source>
        <dbReference type="SAM" id="Phobius"/>
    </source>
</evidence>
<accession>A0A437NVX4</accession>
<keyword evidence="9" id="KW-1185">Reference proteome</keyword>
<dbReference type="PANTHER" id="PTHR30509">
    <property type="entry name" value="P-HYDROXYBENZOIC ACID EFFLUX PUMP SUBUNIT-RELATED"/>
    <property type="match status" value="1"/>
</dbReference>
<dbReference type="Pfam" id="PF04632">
    <property type="entry name" value="FUSC"/>
    <property type="match status" value="1"/>
</dbReference>
<keyword evidence="5 7" id="KW-1133">Transmembrane helix</keyword>
<dbReference type="Proteomes" id="UP000286997">
    <property type="component" value="Unassembled WGS sequence"/>
</dbReference>
<protein>
    <submittedName>
        <fullName evidence="8">FUSC family protein</fullName>
    </submittedName>
</protein>
<evidence type="ECO:0000256" key="5">
    <source>
        <dbReference type="ARBA" id="ARBA00022989"/>
    </source>
</evidence>
<dbReference type="GO" id="GO:0005886">
    <property type="term" value="C:plasma membrane"/>
    <property type="evidence" value="ECO:0007669"/>
    <property type="project" value="UniProtKB-SubCell"/>
</dbReference>
<dbReference type="InterPro" id="IPR006726">
    <property type="entry name" value="PHBA_efflux_AaeB/fusaric-R"/>
</dbReference>
<dbReference type="RefSeq" id="WP_148239801.1">
    <property type="nucleotide sequence ID" value="NZ_SACP01000035.1"/>
</dbReference>
<keyword evidence="3" id="KW-1003">Cell membrane</keyword>
<name>A0A437NVX4_9HYPH</name>
<feature type="transmembrane region" description="Helical" evidence="7">
    <location>
        <begin position="125"/>
        <end position="143"/>
    </location>
</feature>
<reference evidence="8 9" key="1">
    <citation type="submission" date="2019-01" db="EMBL/GenBank/DDBJ databases">
        <authorList>
            <person name="Chen W.-M."/>
        </authorList>
    </citation>
    <scope>NUCLEOTIDE SEQUENCE [LARGE SCALE GENOMIC DNA]</scope>
    <source>
        <strain evidence="8 9">TER-1</strain>
    </source>
</reference>
<evidence type="ECO:0000256" key="1">
    <source>
        <dbReference type="ARBA" id="ARBA00004651"/>
    </source>
</evidence>
<feature type="transmembrane region" description="Helical" evidence="7">
    <location>
        <begin position="31"/>
        <end position="60"/>
    </location>
</feature>
<gene>
    <name evidence="8" type="ORF">EOE48_24695</name>
</gene>
<organism evidence="8 9">
    <name type="scientific">Methylobacterium oryzihabitans</name>
    <dbReference type="NCBI Taxonomy" id="2499852"/>
    <lineage>
        <taxon>Bacteria</taxon>
        <taxon>Pseudomonadati</taxon>
        <taxon>Pseudomonadota</taxon>
        <taxon>Alphaproteobacteria</taxon>
        <taxon>Hyphomicrobiales</taxon>
        <taxon>Methylobacteriaceae</taxon>
        <taxon>Methylobacterium</taxon>
    </lineage>
</organism>
<feature type="transmembrane region" description="Helical" evidence="7">
    <location>
        <begin position="404"/>
        <end position="426"/>
    </location>
</feature>
<keyword evidence="2" id="KW-0813">Transport</keyword>
<comment type="subcellular location">
    <subcellularLocation>
        <location evidence="1">Cell membrane</location>
        <topology evidence="1">Multi-pass membrane protein</topology>
    </subcellularLocation>
</comment>
<feature type="non-terminal residue" evidence="8">
    <location>
        <position position="638"/>
    </location>
</feature>
<feature type="transmembrane region" description="Helical" evidence="7">
    <location>
        <begin position="438"/>
        <end position="471"/>
    </location>
</feature>
<comment type="caution">
    <text evidence="8">The sequence shown here is derived from an EMBL/GenBank/DDBJ whole genome shotgun (WGS) entry which is preliminary data.</text>
</comment>
<dbReference type="OrthoDB" id="9807111at2"/>